<feature type="compositionally biased region" description="Acidic residues" evidence="1">
    <location>
        <begin position="26"/>
        <end position="77"/>
    </location>
</feature>
<organism evidence="3 4">
    <name type="scientific">Petrolisthes cinctipes</name>
    <name type="common">Flat porcelain crab</name>
    <dbReference type="NCBI Taxonomy" id="88211"/>
    <lineage>
        <taxon>Eukaryota</taxon>
        <taxon>Metazoa</taxon>
        <taxon>Ecdysozoa</taxon>
        <taxon>Arthropoda</taxon>
        <taxon>Crustacea</taxon>
        <taxon>Multicrustacea</taxon>
        <taxon>Malacostraca</taxon>
        <taxon>Eumalacostraca</taxon>
        <taxon>Eucarida</taxon>
        <taxon>Decapoda</taxon>
        <taxon>Pleocyemata</taxon>
        <taxon>Anomura</taxon>
        <taxon>Galatheoidea</taxon>
        <taxon>Porcellanidae</taxon>
        <taxon>Petrolisthes</taxon>
    </lineage>
</organism>
<name>A0AAE1FB78_PETCI</name>
<evidence type="ECO:0000313" key="4">
    <source>
        <dbReference type="Proteomes" id="UP001286313"/>
    </source>
</evidence>
<comment type="caution">
    <text evidence="3">The sequence shown here is derived from an EMBL/GenBank/DDBJ whole genome shotgun (WGS) entry which is preliminary data.</text>
</comment>
<evidence type="ECO:0000259" key="2">
    <source>
        <dbReference type="Pfam" id="PF13843"/>
    </source>
</evidence>
<dbReference type="PANTHER" id="PTHR46599">
    <property type="entry name" value="PIGGYBAC TRANSPOSABLE ELEMENT-DERIVED PROTEIN 4"/>
    <property type="match status" value="1"/>
</dbReference>
<keyword evidence="4" id="KW-1185">Reference proteome</keyword>
<evidence type="ECO:0000256" key="1">
    <source>
        <dbReference type="SAM" id="MobiDB-lite"/>
    </source>
</evidence>
<proteinExistence type="predicted"/>
<dbReference type="Proteomes" id="UP001286313">
    <property type="component" value="Unassembled WGS sequence"/>
</dbReference>
<evidence type="ECO:0000313" key="3">
    <source>
        <dbReference type="EMBL" id="KAK3870289.1"/>
    </source>
</evidence>
<sequence length="474" mass="53264">MASKKMSDREIQELMNQSGLSNFIGDYEDDDEERLDDVESGLESDDNLEAEVLYDSDDDVEYVPDPADETDVEEDEINIGKKRKQKFVSSIPKKQRPKSLKSCEPGPSQAQPAPPARPQSCEDEPTPGPSHAQPALPAKQRQHDPIAESSPVISFKEANIKTKSGFTWYSRPQKNIVQNCKPGPAGEAKFAATPYDCFSLFVTEDSGLDQQKYRAESCQIQGEEKYNCTCCARTSYTTVGTIKAIKKEIPRCMTQKTDRKSGTSAFLYTRDETLLSYMPEKTTKKKIVLLLSTMHNKVHIDESGKPEILSFYNSTKGGVDTFDQMCARYSTSRKTKRWPLCLFYGMLNIATLNSYIIFNENMTIMKKKNMVRRIYMQELAVVLIRPWTVQRMRNPALPCSLKALISSVFKLPPTGDGGGCPVAAETTTGATRCEICKGRADRKTRYRCYCCRRAVCPKHYYPICGTCVTAPDAE</sequence>
<dbReference type="PANTHER" id="PTHR46599:SF6">
    <property type="entry name" value="DUAL SPECIFICITY PHOSPHATASE 26"/>
    <property type="match status" value="1"/>
</dbReference>
<feature type="region of interest" description="Disordered" evidence="1">
    <location>
        <begin position="1"/>
        <end position="152"/>
    </location>
</feature>
<feature type="compositionally biased region" description="Basic and acidic residues" evidence="1">
    <location>
        <begin position="1"/>
        <end position="12"/>
    </location>
</feature>
<feature type="domain" description="PiggyBac transposable element-derived protein" evidence="2">
    <location>
        <begin position="234"/>
        <end position="355"/>
    </location>
</feature>
<dbReference type="EMBL" id="JAWQEG010002690">
    <property type="protein sequence ID" value="KAK3870289.1"/>
    <property type="molecule type" value="Genomic_DNA"/>
</dbReference>
<protein>
    <recommendedName>
        <fullName evidence="2">PiggyBac transposable element-derived protein domain-containing protein</fullName>
    </recommendedName>
</protein>
<gene>
    <name evidence="3" type="ORF">Pcinc_024447</name>
</gene>
<dbReference type="InterPro" id="IPR029526">
    <property type="entry name" value="PGBD"/>
</dbReference>
<reference evidence="3" key="1">
    <citation type="submission" date="2023-10" db="EMBL/GenBank/DDBJ databases">
        <title>Genome assemblies of two species of porcelain crab, Petrolisthes cinctipes and Petrolisthes manimaculis (Anomura: Porcellanidae).</title>
        <authorList>
            <person name="Angst P."/>
        </authorList>
    </citation>
    <scope>NUCLEOTIDE SEQUENCE</scope>
    <source>
        <strain evidence="3">PB745_01</strain>
        <tissue evidence="3">Gill</tissue>
    </source>
</reference>
<accession>A0AAE1FB78</accession>
<dbReference type="AlphaFoldDB" id="A0AAE1FB78"/>
<dbReference type="Pfam" id="PF13843">
    <property type="entry name" value="DDE_Tnp_1_7"/>
    <property type="match status" value="1"/>
</dbReference>